<dbReference type="Pfam" id="PF04264">
    <property type="entry name" value="YceI"/>
    <property type="match status" value="1"/>
</dbReference>
<dbReference type="InterPro" id="IPR007372">
    <property type="entry name" value="Lipid/polyisoprenoid-bd_YceI"/>
</dbReference>
<gene>
    <name evidence="3" type="ORF">SAMN04487907_101151</name>
</gene>
<evidence type="ECO:0000313" key="4">
    <source>
        <dbReference type="Proteomes" id="UP000199438"/>
    </source>
</evidence>
<protein>
    <submittedName>
        <fullName evidence="3">YceI-like domain-containing protein</fullName>
    </submittedName>
</protein>
<accession>A0A1I1DCC8</accession>
<dbReference type="Proteomes" id="UP000199438">
    <property type="component" value="Unassembled WGS sequence"/>
</dbReference>
<feature type="signal peptide" evidence="1">
    <location>
        <begin position="1"/>
        <end position="18"/>
    </location>
</feature>
<dbReference type="EMBL" id="FOKV01000001">
    <property type="protein sequence ID" value="SFB70193.1"/>
    <property type="molecule type" value="Genomic_DNA"/>
</dbReference>
<name>A0A1I1DCC8_9FLAO</name>
<organism evidence="3 4">
    <name type="scientific">Zunongwangia mangrovi</name>
    <dbReference type="NCBI Taxonomy" id="1334022"/>
    <lineage>
        <taxon>Bacteria</taxon>
        <taxon>Pseudomonadati</taxon>
        <taxon>Bacteroidota</taxon>
        <taxon>Flavobacteriia</taxon>
        <taxon>Flavobacteriales</taxon>
        <taxon>Flavobacteriaceae</taxon>
        <taxon>Zunongwangia</taxon>
    </lineage>
</organism>
<dbReference type="Gene3D" id="2.40.128.110">
    <property type="entry name" value="Lipid/polyisoprenoid-binding, YceI-like"/>
    <property type="match status" value="1"/>
</dbReference>
<dbReference type="STRING" id="1334022.SAMN04487907_101151"/>
<evidence type="ECO:0000313" key="3">
    <source>
        <dbReference type="EMBL" id="SFB70193.1"/>
    </source>
</evidence>
<keyword evidence="4" id="KW-1185">Reference proteome</keyword>
<feature type="domain" description="Lipid/polyisoprenoid-binding YceI-like" evidence="2">
    <location>
        <begin position="73"/>
        <end position="185"/>
    </location>
</feature>
<evidence type="ECO:0000259" key="2">
    <source>
        <dbReference type="Pfam" id="PF04264"/>
    </source>
</evidence>
<keyword evidence="1" id="KW-0732">Signal</keyword>
<dbReference type="RefSeq" id="WP_092539490.1">
    <property type="nucleotide sequence ID" value="NZ_FOKV01000001.1"/>
</dbReference>
<dbReference type="OrthoDB" id="1121590at2"/>
<reference evidence="4" key="1">
    <citation type="submission" date="2016-10" db="EMBL/GenBank/DDBJ databases">
        <authorList>
            <person name="Varghese N."/>
            <person name="Submissions S."/>
        </authorList>
    </citation>
    <scope>NUCLEOTIDE SEQUENCE [LARGE SCALE GENOMIC DNA]</scope>
    <source>
        <strain evidence="4">DSM 24499</strain>
    </source>
</reference>
<dbReference type="SUPFAM" id="SSF101874">
    <property type="entry name" value="YceI-like"/>
    <property type="match status" value="1"/>
</dbReference>
<evidence type="ECO:0000256" key="1">
    <source>
        <dbReference type="SAM" id="SignalP"/>
    </source>
</evidence>
<feature type="chain" id="PRO_5011635151" evidence="1">
    <location>
        <begin position="19"/>
        <end position="188"/>
    </location>
</feature>
<dbReference type="AlphaFoldDB" id="A0A1I1DCC8"/>
<sequence length="188" mass="21413">MKTLIAVLFVLISSNCFSQSLEHKTLKISSESELRISGDTNINSFNCIFDPEELPKSLNVSFQKTNNKVLVFNSTSLKLNSKAFDCGSRPINRDFEALIKAEEFPYINLNLEKLKFLNQKSALITLNIEIAGIEKEYVVPVEVDTAESNYKGVIHLNIEDFKLEPPKKIFGLIKVKDEIEIEFNLFFD</sequence>
<dbReference type="InterPro" id="IPR036761">
    <property type="entry name" value="TTHA0802/YceI-like_sf"/>
</dbReference>
<proteinExistence type="predicted"/>